<dbReference type="EMBL" id="JBGFTU010000037">
    <property type="protein sequence ID" value="MEZ0166979.1"/>
    <property type="molecule type" value="Genomic_DNA"/>
</dbReference>
<gene>
    <name evidence="8" type="ORF">AB2L27_19670</name>
</gene>
<dbReference type="InterPro" id="IPR005829">
    <property type="entry name" value="Sugar_transporter_CS"/>
</dbReference>
<feature type="transmembrane region" description="Helical" evidence="6">
    <location>
        <begin position="79"/>
        <end position="101"/>
    </location>
</feature>
<feature type="transmembrane region" description="Helical" evidence="6">
    <location>
        <begin position="322"/>
        <end position="340"/>
    </location>
</feature>
<feature type="transmembrane region" description="Helical" evidence="6">
    <location>
        <begin position="201"/>
        <end position="220"/>
    </location>
</feature>
<proteinExistence type="predicted"/>
<keyword evidence="3 6" id="KW-1133">Transmembrane helix</keyword>
<name>A0ABV4H5X2_9ACTN</name>
<dbReference type="PANTHER" id="PTHR23528:SF1">
    <property type="entry name" value="MAJOR FACILITATOR SUPERFAMILY (MFS) PROFILE DOMAIN-CONTAINING PROTEIN"/>
    <property type="match status" value="1"/>
</dbReference>
<sequence>MSSEHQSVPRDAAQQTVPGDVSGTAVPTGTPQGRAVGVGFQTSLALAFFGTYLALLPLAQVTLALKIGQIDPEGRAGSLSLVLGVGSFVALVAQNVFGALSDRTTSRFGMRRPWLAAGAVLGAGSLFLLSGASTIPVVLAGWSLIQLTFNVLLAALNPVLPDQVPRRQLGRVSGLIGLTQSVAAVGGVFLAKLFLPDLTKAILIPGIFTLACVGLLLVVLKDRTRARADVPPFQLSLFLKAFWTDPRKAPDFALAWWSRLFVFFGNMTLSGYAVFFLQDRFGFDQSTIGDAILRTTLVTTVCVVLTSLLVGRFSDRIGRRKVFVMISALVLALAHVMAALSPTFDVYVLATAVAGLAQGTYIAVDAALLAEVLPSRADVGKDMGVLHLANVLPQTLVPVVAPLFLAIGTGGENYTALFIGGAVVGIVGAVLNQFIKSIR</sequence>
<evidence type="ECO:0000259" key="7">
    <source>
        <dbReference type="PROSITE" id="PS50850"/>
    </source>
</evidence>
<feature type="transmembrane region" description="Helical" evidence="6">
    <location>
        <begin position="172"/>
        <end position="195"/>
    </location>
</feature>
<feature type="domain" description="Major facilitator superfamily (MFS) profile" evidence="7">
    <location>
        <begin position="251"/>
        <end position="439"/>
    </location>
</feature>
<accession>A0ABV4H5X2</accession>
<dbReference type="Gene3D" id="1.20.1250.20">
    <property type="entry name" value="MFS general substrate transporter like domains"/>
    <property type="match status" value="2"/>
</dbReference>
<evidence type="ECO:0000256" key="2">
    <source>
        <dbReference type="ARBA" id="ARBA00022692"/>
    </source>
</evidence>
<dbReference type="Proteomes" id="UP001565927">
    <property type="component" value="Unassembled WGS sequence"/>
</dbReference>
<feature type="transmembrane region" description="Helical" evidence="6">
    <location>
        <begin position="291"/>
        <end position="310"/>
    </location>
</feature>
<dbReference type="PROSITE" id="PS00216">
    <property type="entry name" value="SUGAR_TRANSPORT_1"/>
    <property type="match status" value="1"/>
</dbReference>
<dbReference type="Pfam" id="PF07690">
    <property type="entry name" value="MFS_1"/>
    <property type="match status" value="2"/>
</dbReference>
<feature type="transmembrane region" description="Helical" evidence="6">
    <location>
        <begin position="256"/>
        <end position="276"/>
    </location>
</feature>
<reference evidence="8 9" key="1">
    <citation type="submission" date="2024-07" db="EMBL/GenBank/DDBJ databases">
        <authorList>
            <person name="Thanompreechachai J."/>
            <person name="Duangmal K."/>
        </authorList>
    </citation>
    <scope>NUCLEOTIDE SEQUENCE [LARGE SCALE GENOMIC DNA]</scope>
    <source>
        <strain evidence="8 9">LSe6-4</strain>
    </source>
</reference>
<comment type="caution">
    <text evidence="8">The sequence shown here is derived from an EMBL/GenBank/DDBJ whole genome shotgun (WGS) entry which is preliminary data.</text>
</comment>
<evidence type="ECO:0000313" key="9">
    <source>
        <dbReference type="Proteomes" id="UP001565927"/>
    </source>
</evidence>
<keyword evidence="9" id="KW-1185">Reference proteome</keyword>
<evidence type="ECO:0000256" key="1">
    <source>
        <dbReference type="ARBA" id="ARBA00004651"/>
    </source>
</evidence>
<organism evidence="8 9">
    <name type="scientific">Kineococcus halophytocola</name>
    <dbReference type="NCBI Taxonomy" id="3234027"/>
    <lineage>
        <taxon>Bacteria</taxon>
        <taxon>Bacillati</taxon>
        <taxon>Actinomycetota</taxon>
        <taxon>Actinomycetes</taxon>
        <taxon>Kineosporiales</taxon>
        <taxon>Kineosporiaceae</taxon>
        <taxon>Kineococcus</taxon>
    </lineage>
</organism>
<dbReference type="PANTHER" id="PTHR23528">
    <property type="match status" value="1"/>
</dbReference>
<evidence type="ECO:0000256" key="4">
    <source>
        <dbReference type="ARBA" id="ARBA00023136"/>
    </source>
</evidence>
<feature type="transmembrane region" description="Helical" evidence="6">
    <location>
        <begin position="44"/>
        <end position="67"/>
    </location>
</feature>
<feature type="region of interest" description="Disordered" evidence="5">
    <location>
        <begin position="1"/>
        <end position="28"/>
    </location>
</feature>
<dbReference type="InterPro" id="IPR011701">
    <property type="entry name" value="MFS"/>
</dbReference>
<feature type="transmembrane region" description="Helical" evidence="6">
    <location>
        <begin position="139"/>
        <end position="160"/>
    </location>
</feature>
<dbReference type="PROSITE" id="PS50850">
    <property type="entry name" value="MFS"/>
    <property type="match status" value="1"/>
</dbReference>
<dbReference type="InterPro" id="IPR036259">
    <property type="entry name" value="MFS_trans_sf"/>
</dbReference>
<comment type="subcellular location">
    <subcellularLocation>
        <location evidence="1">Cell membrane</location>
        <topology evidence="1">Multi-pass membrane protein</topology>
    </subcellularLocation>
</comment>
<feature type="transmembrane region" description="Helical" evidence="6">
    <location>
        <begin position="385"/>
        <end position="408"/>
    </location>
</feature>
<keyword evidence="4 6" id="KW-0472">Membrane</keyword>
<dbReference type="SUPFAM" id="SSF103473">
    <property type="entry name" value="MFS general substrate transporter"/>
    <property type="match status" value="1"/>
</dbReference>
<evidence type="ECO:0000256" key="5">
    <source>
        <dbReference type="SAM" id="MobiDB-lite"/>
    </source>
</evidence>
<feature type="transmembrane region" description="Helical" evidence="6">
    <location>
        <begin position="346"/>
        <end position="373"/>
    </location>
</feature>
<protein>
    <submittedName>
        <fullName evidence="8">MFS transporter</fullName>
    </submittedName>
</protein>
<evidence type="ECO:0000313" key="8">
    <source>
        <dbReference type="EMBL" id="MEZ0166979.1"/>
    </source>
</evidence>
<feature type="transmembrane region" description="Helical" evidence="6">
    <location>
        <begin position="414"/>
        <end position="435"/>
    </location>
</feature>
<dbReference type="CDD" id="cd06174">
    <property type="entry name" value="MFS"/>
    <property type="match status" value="1"/>
</dbReference>
<evidence type="ECO:0000256" key="3">
    <source>
        <dbReference type="ARBA" id="ARBA00022989"/>
    </source>
</evidence>
<dbReference type="InterPro" id="IPR020846">
    <property type="entry name" value="MFS_dom"/>
</dbReference>
<evidence type="ECO:0000256" key="6">
    <source>
        <dbReference type="SAM" id="Phobius"/>
    </source>
</evidence>
<dbReference type="RefSeq" id="WP_370443185.1">
    <property type="nucleotide sequence ID" value="NZ_JBGFTU010000037.1"/>
</dbReference>
<feature type="transmembrane region" description="Helical" evidence="6">
    <location>
        <begin position="113"/>
        <end position="133"/>
    </location>
</feature>
<keyword evidence="2 6" id="KW-0812">Transmembrane</keyword>